<feature type="binding site" evidence="8">
    <location>
        <position position="494"/>
    </location>
    <ligand>
        <name>Zn(2+)</name>
        <dbReference type="ChEBI" id="CHEBI:29105"/>
        <label>2</label>
    </ligand>
</feature>
<evidence type="ECO:0000256" key="5">
    <source>
        <dbReference type="ARBA" id="ARBA00022833"/>
    </source>
</evidence>
<dbReference type="AlphaFoldDB" id="A0A914ZD48"/>
<feature type="site" description="Histone H3K4me3 binding" evidence="7">
    <location>
        <position position="448"/>
    </location>
</feature>
<evidence type="ECO:0000256" key="1">
    <source>
        <dbReference type="ARBA" id="ARBA00004123"/>
    </source>
</evidence>
<feature type="compositionally biased region" description="Low complexity" evidence="10">
    <location>
        <begin position="268"/>
        <end position="283"/>
    </location>
</feature>
<feature type="binding site" evidence="8">
    <location>
        <position position="473"/>
    </location>
    <ligand>
        <name>Zn(2+)</name>
        <dbReference type="ChEBI" id="CHEBI:29105"/>
        <label>1</label>
    </ligand>
</feature>
<feature type="domain" description="PHD-type" evidence="11">
    <location>
        <begin position="446"/>
        <end position="497"/>
    </location>
</feature>
<evidence type="ECO:0000256" key="8">
    <source>
        <dbReference type="PIRSR" id="PIRSR628651-51"/>
    </source>
</evidence>
<evidence type="ECO:0000256" key="10">
    <source>
        <dbReference type="SAM" id="MobiDB-lite"/>
    </source>
</evidence>
<keyword evidence="6" id="KW-0539">Nucleus</keyword>
<feature type="compositionally biased region" description="Low complexity" evidence="10">
    <location>
        <begin position="146"/>
        <end position="155"/>
    </location>
</feature>
<dbReference type="InterPro" id="IPR028651">
    <property type="entry name" value="ING_fam"/>
</dbReference>
<name>A0A914ZD48_9BILA</name>
<evidence type="ECO:0000256" key="2">
    <source>
        <dbReference type="ARBA" id="ARBA00010210"/>
    </source>
</evidence>
<feature type="region of interest" description="Disordered" evidence="10">
    <location>
        <begin position="132"/>
        <end position="155"/>
    </location>
</feature>
<evidence type="ECO:0000256" key="9">
    <source>
        <dbReference type="PROSITE-ProRule" id="PRU00146"/>
    </source>
</evidence>
<keyword evidence="5 8" id="KW-0862">Zinc</keyword>
<dbReference type="Gene3D" id="3.30.40.10">
    <property type="entry name" value="Zinc/RING finger domain, C3HC4 (zinc finger)"/>
    <property type="match status" value="1"/>
</dbReference>
<keyword evidence="3 8" id="KW-0479">Metal-binding</keyword>
<protein>
    <submittedName>
        <fullName evidence="13">PHD-type domain-containing protein</fullName>
    </submittedName>
</protein>
<feature type="compositionally biased region" description="Basic and acidic residues" evidence="10">
    <location>
        <begin position="311"/>
        <end position="330"/>
    </location>
</feature>
<evidence type="ECO:0000256" key="3">
    <source>
        <dbReference type="ARBA" id="ARBA00022723"/>
    </source>
</evidence>
<feature type="site" description="Histone H3K4me3 binding" evidence="7">
    <location>
        <position position="459"/>
    </location>
</feature>
<dbReference type="GO" id="GO:0008270">
    <property type="term" value="F:zinc ion binding"/>
    <property type="evidence" value="ECO:0007669"/>
    <property type="project" value="UniProtKB-KW"/>
</dbReference>
<keyword evidence="4 9" id="KW-0863">Zinc-finger</keyword>
<feature type="site" description="Histone H3K4me3 binding" evidence="7">
    <location>
        <position position="471"/>
    </location>
</feature>
<feature type="compositionally biased region" description="Polar residues" evidence="10">
    <location>
        <begin position="224"/>
        <end position="237"/>
    </location>
</feature>
<feature type="binding site" evidence="8">
    <location>
        <position position="476"/>
    </location>
    <ligand>
        <name>Zn(2+)</name>
        <dbReference type="ChEBI" id="CHEBI:29105"/>
        <label>1</label>
    </ligand>
</feature>
<dbReference type="CDD" id="cd15505">
    <property type="entry name" value="PHD_ING"/>
    <property type="match status" value="1"/>
</dbReference>
<feature type="region of interest" description="Disordered" evidence="10">
    <location>
        <begin position="357"/>
        <end position="438"/>
    </location>
</feature>
<feature type="binding site" evidence="8">
    <location>
        <position position="451"/>
    </location>
    <ligand>
        <name>Zn(2+)</name>
        <dbReference type="ChEBI" id="CHEBI:29105"/>
        <label>1</label>
    </ligand>
</feature>
<dbReference type="Proteomes" id="UP000887577">
    <property type="component" value="Unplaced"/>
</dbReference>
<evidence type="ECO:0000256" key="6">
    <source>
        <dbReference type="ARBA" id="ARBA00023242"/>
    </source>
</evidence>
<feature type="compositionally biased region" description="Low complexity" evidence="10">
    <location>
        <begin position="358"/>
        <end position="384"/>
    </location>
</feature>
<dbReference type="InterPro" id="IPR019786">
    <property type="entry name" value="Zinc_finger_PHD-type_CS"/>
</dbReference>
<evidence type="ECO:0000259" key="11">
    <source>
        <dbReference type="PROSITE" id="PS50016"/>
    </source>
</evidence>
<dbReference type="SUPFAM" id="SSF57903">
    <property type="entry name" value="FYVE/PHD zinc finger"/>
    <property type="match status" value="1"/>
</dbReference>
<feature type="compositionally biased region" description="Basic residues" evidence="10">
    <location>
        <begin position="422"/>
        <end position="436"/>
    </location>
</feature>
<evidence type="ECO:0000256" key="4">
    <source>
        <dbReference type="ARBA" id="ARBA00022771"/>
    </source>
</evidence>
<comment type="subcellular location">
    <subcellularLocation>
        <location evidence="1">Nucleus</location>
    </subcellularLocation>
</comment>
<feature type="region of interest" description="Disordered" evidence="10">
    <location>
        <begin position="207"/>
        <end position="338"/>
    </location>
</feature>
<keyword evidence="12" id="KW-1185">Reference proteome</keyword>
<dbReference type="PROSITE" id="PS01359">
    <property type="entry name" value="ZF_PHD_1"/>
    <property type="match status" value="1"/>
</dbReference>
<feature type="site" description="Histone H3K4me3 binding" evidence="7">
    <location>
        <position position="463"/>
    </location>
</feature>
<accession>A0A914ZD48</accession>
<feature type="compositionally biased region" description="Basic and acidic residues" evidence="10">
    <location>
        <begin position="132"/>
        <end position="143"/>
    </location>
</feature>
<sequence>MPLPRTKLFSPIQTQKDYRTFLVMDRHKVMAQACARYPELQLGDDVREWMKEIDNLDDYSEKLIEDIKIQQKIERDSITAENFRQLRETQIKIRGLIRRLKITVEQKSEVNDKIEKFLDEFSANIPLIFAETKPDEQHPKTENFEETPLSSTSESTTVVVTPQIIKNTIEILKREKEFAAEEWKIEESYAQANASKAPLNVEYEAEEYDLPPPPSSGRGRRPQLPTNSPKKSLNRSLASPRRAKKPASAEEMPEEDEAQPPPEKKSKTSLPAATVAPAAIIVSGKRRKSGGGIRKSSEPKTPKPPSTPEEIAARKEERAKVKKAKAEEQQKQQNEAEEIARLTAQLELEGDIPKRRAAATAAANAIHSAHIPKTPVTTSSSSKSIPKEKEPSVPATIPTAPPATTTTTTTTTSPSAVISTTGRKRSSMSKKVLRKSSQKDETEEEETYCICKEISYGEMICCDNEVCKIQWFHFGCVGLKIKPKRGLNWYCNDCRGEKSSILKKK</sequence>
<organism evidence="12 13">
    <name type="scientific">Panagrolaimus superbus</name>
    <dbReference type="NCBI Taxonomy" id="310955"/>
    <lineage>
        <taxon>Eukaryota</taxon>
        <taxon>Metazoa</taxon>
        <taxon>Ecdysozoa</taxon>
        <taxon>Nematoda</taxon>
        <taxon>Chromadorea</taxon>
        <taxon>Rhabditida</taxon>
        <taxon>Tylenchina</taxon>
        <taxon>Panagrolaimomorpha</taxon>
        <taxon>Panagrolaimoidea</taxon>
        <taxon>Panagrolaimidae</taxon>
        <taxon>Panagrolaimus</taxon>
    </lineage>
</organism>
<feature type="binding site" evidence="8">
    <location>
        <position position="462"/>
    </location>
    <ligand>
        <name>Zn(2+)</name>
        <dbReference type="ChEBI" id="CHEBI:29105"/>
        <label>2</label>
    </ligand>
</feature>
<dbReference type="InterPro" id="IPR011011">
    <property type="entry name" value="Znf_FYVE_PHD"/>
</dbReference>
<dbReference type="WBParaSite" id="PSU_v2.g9602.t1">
    <property type="protein sequence ID" value="PSU_v2.g9602.t1"/>
    <property type="gene ID" value="PSU_v2.g9602"/>
</dbReference>
<feature type="compositionally biased region" description="Low complexity" evidence="10">
    <location>
        <begin position="392"/>
        <end position="421"/>
    </location>
</feature>
<dbReference type="PROSITE" id="PS50016">
    <property type="entry name" value="ZF_PHD_2"/>
    <property type="match status" value="1"/>
</dbReference>
<dbReference type="InterPro" id="IPR001965">
    <property type="entry name" value="Znf_PHD"/>
</dbReference>
<evidence type="ECO:0000256" key="7">
    <source>
        <dbReference type="PIRSR" id="PIRSR628651-50"/>
    </source>
</evidence>
<feature type="binding site" evidence="8">
    <location>
        <position position="467"/>
    </location>
    <ligand>
        <name>Zn(2+)</name>
        <dbReference type="ChEBI" id="CHEBI:29105"/>
        <label>2</label>
    </ligand>
</feature>
<dbReference type="InterPro" id="IPR019787">
    <property type="entry name" value="Znf_PHD-finger"/>
</dbReference>
<dbReference type="GO" id="GO:0005634">
    <property type="term" value="C:nucleus"/>
    <property type="evidence" value="ECO:0007669"/>
    <property type="project" value="UniProtKB-SubCell"/>
</dbReference>
<dbReference type="SMART" id="SM00249">
    <property type="entry name" value="PHD"/>
    <property type="match status" value="1"/>
</dbReference>
<comment type="similarity">
    <text evidence="2">Belongs to the ING family.</text>
</comment>
<evidence type="ECO:0000313" key="13">
    <source>
        <dbReference type="WBParaSite" id="PSU_v2.g9602.t1"/>
    </source>
</evidence>
<feature type="binding site" evidence="8">
    <location>
        <position position="491"/>
    </location>
    <ligand>
        <name>Zn(2+)</name>
        <dbReference type="ChEBI" id="CHEBI:29105"/>
        <label>2</label>
    </ligand>
</feature>
<proteinExistence type="inferred from homology"/>
<reference evidence="13" key="1">
    <citation type="submission" date="2022-11" db="UniProtKB">
        <authorList>
            <consortium name="WormBaseParasite"/>
        </authorList>
    </citation>
    <scope>IDENTIFICATION</scope>
</reference>
<feature type="binding site" evidence="8">
    <location>
        <position position="449"/>
    </location>
    <ligand>
        <name>Zn(2+)</name>
        <dbReference type="ChEBI" id="CHEBI:29105"/>
        <label>1</label>
    </ligand>
</feature>
<evidence type="ECO:0000313" key="12">
    <source>
        <dbReference type="Proteomes" id="UP000887577"/>
    </source>
</evidence>
<dbReference type="InterPro" id="IPR013083">
    <property type="entry name" value="Znf_RING/FYVE/PHD"/>
</dbReference>
<dbReference type="PANTHER" id="PTHR10333">
    <property type="entry name" value="INHIBITOR OF GROWTH PROTEIN"/>
    <property type="match status" value="1"/>
</dbReference>